<dbReference type="Pfam" id="PF13305">
    <property type="entry name" value="TetR_C_33"/>
    <property type="match status" value="1"/>
</dbReference>
<dbReference type="SUPFAM" id="SSF48498">
    <property type="entry name" value="Tetracyclin repressor-like, C-terminal domain"/>
    <property type="match status" value="1"/>
</dbReference>
<evidence type="ECO:0000313" key="6">
    <source>
        <dbReference type="EMBL" id="NIH52918.1"/>
    </source>
</evidence>
<keyword evidence="7" id="KW-1185">Reference proteome</keyword>
<feature type="DNA-binding region" description="H-T-H motif" evidence="4">
    <location>
        <begin position="40"/>
        <end position="59"/>
    </location>
</feature>
<keyword evidence="1" id="KW-0805">Transcription regulation</keyword>
<dbReference type="PROSITE" id="PS50977">
    <property type="entry name" value="HTH_TETR_2"/>
    <property type="match status" value="1"/>
</dbReference>
<dbReference type="PANTHER" id="PTHR30055">
    <property type="entry name" value="HTH-TYPE TRANSCRIPTIONAL REGULATOR RUTR"/>
    <property type="match status" value="1"/>
</dbReference>
<dbReference type="EMBL" id="JAAMOX010000001">
    <property type="protein sequence ID" value="NIH52918.1"/>
    <property type="molecule type" value="Genomic_DNA"/>
</dbReference>
<keyword evidence="2 4" id="KW-0238">DNA-binding</keyword>
<feature type="domain" description="HTH tetR-type" evidence="5">
    <location>
        <begin position="17"/>
        <end position="77"/>
    </location>
</feature>
<protein>
    <submittedName>
        <fullName evidence="6">AcrR family transcriptional regulator</fullName>
    </submittedName>
</protein>
<dbReference type="Pfam" id="PF00440">
    <property type="entry name" value="TetR_N"/>
    <property type="match status" value="1"/>
</dbReference>
<dbReference type="GO" id="GO:0003700">
    <property type="term" value="F:DNA-binding transcription factor activity"/>
    <property type="evidence" value="ECO:0007669"/>
    <property type="project" value="TreeGrafter"/>
</dbReference>
<dbReference type="InterPro" id="IPR050109">
    <property type="entry name" value="HTH-type_TetR-like_transc_reg"/>
</dbReference>
<proteinExistence type="predicted"/>
<keyword evidence="3" id="KW-0804">Transcription</keyword>
<sequence length="203" mass="21719">MAHSPNGTSAHQRGTAAETRSRLIAEAIALFEEAGLAGFTGREVAKRAGVSHGAPRRYFPSNAALLSTVAANGFARLNERVDAVASIERPAAEALQAVASAYIDFAREQPNLFDLMFRHDLLEHSGESLRENSLPLLGRLHTFANEAYPNAHPAAAVDLWLNLHGIAVLHSRNSLELVGIDAAAAVSRAIRAQLAEDSRPAED</sequence>
<evidence type="ECO:0000256" key="3">
    <source>
        <dbReference type="ARBA" id="ARBA00023163"/>
    </source>
</evidence>
<dbReference type="Gene3D" id="1.10.357.10">
    <property type="entry name" value="Tetracycline Repressor, domain 2"/>
    <property type="match status" value="1"/>
</dbReference>
<gene>
    <name evidence="6" type="ORF">FHX76_000786</name>
</gene>
<name>A0A7X5QZQ4_9MICO</name>
<reference evidence="6 7" key="1">
    <citation type="submission" date="2020-02" db="EMBL/GenBank/DDBJ databases">
        <title>Sequencing the genomes of 1000 actinobacteria strains.</title>
        <authorList>
            <person name="Klenk H.-P."/>
        </authorList>
    </citation>
    <scope>NUCLEOTIDE SEQUENCE [LARGE SCALE GENOMIC DNA]</scope>
    <source>
        <strain evidence="6 7">DSM 27960</strain>
    </source>
</reference>
<comment type="caution">
    <text evidence="6">The sequence shown here is derived from an EMBL/GenBank/DDBJ whole genome shotgun (WGS) entry which is preliminary data.</text>
</comment>
<evidence type="ECO:0000256" key="2">
    <source>
        <dbReference type="ARBA" id="ARBA00023125"/>
    </source>
</evidence>
<dbReference type="InterPro" id="IPR025996">
    <property type="entry name" value="MT1864/Rv1816-like_C"/>
</dbReference>
<dbReference type="GO" id="GO:0000976">
    <property type="term" value="F:transcription cis-regulatory region binding"/>
    <property type="evidence" value="ECO:0007669"/>
    <property type="project" value="TreeGrafter"/>
</dbReference>
<dbReference type="AlphaFoldDB" id="A0A7X5QZQ4"/>
<dbReference type="SUPFAM" id="SSF46689">
    <property type="entry name" value="Homeodomain-like"/>
    <property type="match status" value="1"/>
</dbReference>
<dbReference type="PRINTS" id="PR00455">
    <property type="entry name" value="HTHTETR"/>
</dbReference>
<dbReference type="Proteomes" id="UP000541033">
    <property type="component" value="Unassembled WGS sequence"/>
</dbReference>
<dbReference type="InterPro" id="IPR036271">
    <property type="entry name" value="Tet_transcr_reg_TetR-rel_C_sf"/>
</dbReference>
<accession>A0A7X5QZQ4</accession>
<evidence type="ECO:0000313" key="7">
    <source>
        <dbReference type="Proteomes" id="UP000541033"/>
    </source>
</evidence>
<dbReference type="RefSeq" id="WP_167148112.1">
    <property type="nucleotide sequence ID" value="NZ_JAAMOX010000001.1"/>
</dbReference>
<dbReference type="InterPro" id="IPR009057">
    <property type="entry name" value="Homeodomain-like_sf"/>
</dbReference>
<dbReference type="PANTHER" id="PTHR30055:SF220">
    <property type="entry name" value="TETR-FAMILY REGULATORY PROTEIN"/>
    <property type="match status" value="1"/>
</dbReference>
<organism evidence="6 7">
    <name type="scientific">Lysinibacter cavernae</name>
    <dbReference type="NCBI Taxonomy" id="1640652"/>
    <lineage>
        <taxon>Bacteria</taxon>
        <taxon>Bacillati</taxon>
        <taxon>Actinomycetota</taxon>
        <taxon>Actinomycetes</taxon>
        <taxon>Micrococcales</taxon>
        <taxon>Microbacteriaceae</taxon>
        <taxon>Lysinibacter</taxon>
    </lineage>
</organism>
<evidence type="ECO:0000256" key="1">
    <source>
        <dbReference type="ARBA" id="ARBA00023015"/>
    </source>
</evidence>
<evidence type="ECO:0000259" key="5">
    <source>
        <dbReference type="PROSITE" id="PS50977"/>
    </source>
</evidence>
<dbReference type="InterPro" id="IPR001647">
    <property type="entry name" value="HTH_TetR"/>
</dbReference>
<evidence type="ECO:0000256" key="4">
    <source>
        <dbReference type="PROSITE-ProRule" id="PRU00335"/>
    </source>
</evidence>